<dbReference type="PIRSF" id="PIRSF002122">
    <property type="entry name" value="RPS7p_RPS7a_RPS5e_RPS7o"/>
    <property type="match status" value="1"/>
</dbReference>
<evidence type="ECO:0000256" key="5">
    <source>
        <dbReference type="ARBA" id="ARBA00023274"/>
    </source>
</evidence>
<dbReference type="HAMAP" id="MF_00480_B">
    <property type="entry name" value="Ribosomal_uS7_B"/>
    <property type="match status" value="1"/>
</dbReference>
<dbReference type="NCBIfam" id="TIGR01029">
    <property type="entry name" value="rpsG_bact"/>
    <property type="match status" value="1"/>
</dbReference>
<reference evidence="9 10" key="1">
    <citation type="journal article" date="2015" name="Nature">
        <title>rRNA introns, odd ribosomes, and small enigmatic genomes across a large radiation of phyla.</title>
        <authorList>
            <person name="Brown C.T."/>
            <person name="Hug L.A."/>
            <person name="Thomas B.C."/>
            <person name="Sharon I."/>
            <person name="Castelle C.J."/>
            <person name="Singh A."/>
            <person name="Wilkins M.J."/>
            <person name="Williams K.H."/>
            <person name="Banfield J.F."/>
        </authorList>
    </citation>
    <scope>NUCLEOTIDE SEQUENCE [LARGE SCALE GENOMIC DNA]</scope>
</reference>
<dbReference type="EMBL" id="LBUU01000007">
    <property type="protein sequence ID" value="KKQ70028.1"/>
    <property type="molecule type" value="Genomic_DNA"/>
</dbReference>
<dbReference type="Pfam" id="PF00177">
    <property type="entry name" value="Ribosomal_S7"/>
    <property type="match status" value="1"/>
</dbReference>
<dbReference type="PROSITE" id="PS00052">
    <property type="entry name" value="RIBOSOMAL_S7"/>
    <property type="match status" value="1"/>
</dbReference>
<dbReference type="SUPFAM" id="SSF47973">
    <property type="entry name" value="Ribosomal protein S7"/>
    <property type="match status" value="1"/>
</dbReference>
<evidence type="ECO:0000256" key="6">
    <source>
        <dbReference type="HAMAP-Rule" id="MF_00480"/>
    </source>
</evidence>
<evidence type="ECO:0000256" key="1">
    <source>
        <dbReference type="ARBA" id="ARBA00007151"/>
    </source>
</evidence>
<comment type="caution">
    <text evidence="9">The sequence shown here is derived from an EMBL/GenBank/DDBJ whole genome shotgun (WGS) entry which is preliminary data.</text>
</comment>
<proteinExistence type="inferred from homology"/>
<dbReference type="GO" id="GO:0015935">
    <property type="term" value="C:small ribosomal subunit"/>
    <property type="evidence" value="ECO:0007669"/>
    <property type="project" value="InterPro"/>
</dbReference>
<dbReference type="PATRIC" id="fig|1618638.3.peg.854"/>
<comment type="subunit">
    <text evidence="6">Part of the 30S ribosomal subunit. Contacts proteins S9 and S11.</text>
</comment>
<evidence type="ECO:0000256" key="3">
    <source>
        <dbReference type="ARBA" id="ARBA00022884"/>
    </source>
</evidence>
<dbReference type="GO" id="GO:0006412">
    <property type="term" value="P:translation"/>
    <property type="evidence" value="ECO:0007669"/>
    <property type="project" value="UniProtKB-UniRule"/>
</dbReference>
<keyword evidence="5 6" id="KW-0687">Ribonucleoprotein</keyword>
<dbReference type="Gene3D" id="1.10.455.10">
    <property type="entry name" value="Ribosomal protein S7 domain"/>
    <property type="match status" value="1"/>
</dbReference>
<dbReference type="Proteomes" id="UP000034022">
    <property type="component" value="Unassembled WGS sequence"/>
</dbReference>
<protein>
    <recommendedName>
        <fullName evidence="6">Small ribosomal subunit protein uS7</fullName>
    </recommendedName>
</protein>
<dbReference type="InterPro" id="IPR023798">
    <property type="entry name" value="Ribosomal_uS7_dom"/>
</dbReference>
<keyword evidence="6" id="KW-0820">tRNA-binding</keyword>
<accession>A0A0G0JR18</accession>
<dbReference type="AlphaFoldDB" id="A0A0G0JR18"/>
<keyword evidence="2 6" id="KW-0699">rRNA-binding</keyword>
<dbReference type="PANTHER" id="PTHR11205">
    <property type="entry name" value="RIBOSOMAL PROTEIN S7"/>
    <property type="match status" value="1"/>
</dbReference>
<gene>
    <name evidence="6" type="primary">rpsG</name>
    <name evidence="9" type="ORF">US91_C0007G0038</name>
</gene>
<sequence length="165" mass="18751">MPYALCPNSNMRGKQAPKRKIEGDIRYNDTDVAKFINYIMQRGKKTVAQGIVYDAFDIIKEDTKQDPRHVFNKALKKVSPLLEVRGKRVGGANYQIPYQVRGERRFALGSRWLIEAAKDRKGKPMRKKLADEIIAASAGEGAAMRKKETVHKMAESNRAFAHFAR</sequence>
<evidence type="ECO:0000313" key="9">
    <source>
        <dbReference type="EMBL" id="KKQ70028.1"/>
    </source>
</evidence>
<keyword evidence="3 6" id="KW-0694">RNA-binding</keyword>
<dbReference type="GO" id="GO:0000049">
    <property type="term" value="F:tRNA binding"/>
    <property type="evidence" value="ECO:0007669"/>
    <property type="project" value="UniProtKB-UniRule"/>
</dbReference>
<dbReference type="InterPro" id="IPR020606">
    <property type="entry name" value="Ribosomal_uS7_CS"/>
</dbReference>
<evidence type="ECO:0000256" key="4">
    <source>
        <dbReference type="ARBA" id="ARBA00022980"/>
    </source>
</evidence>
<dbReference type="GO" id="GO:0003735">
    <property type="term" value="F:structural constituent of ribosome"/>
    <property type="evidence" value="ECO:0007669"/>
    <property type="project" value="InterPro"/>
</dbReference>
<dbReference type="InterPro" id="IPR005717">
    <property type="entry name" value="Ribosomal_uS7_bac/org-type"/>
</dbReference>
<evidence type="ECO:0000256" key="2">
    <source>
        <dbReference type="ARBA" id="ARBA00022730"/>
    </source>
</evidence>
<feature type="domain" description="Small ribosomal subunit protein uS7" evidence="8">
    <location>
        <begin position="12"/>
        <end position="158"/>
    </location>
</feature>
<organism evidence="9 10">
    <name type="scientific">Candidatus Falkowbacteria bacterium GW2011_GWE1_38_31</name>
    <dbReference type="NCBI Taxonomy" id="1618638"/>
    <lineage>
        <taxon>Bacteria</taxon>
        <taxon>Candidatus Falkowiibacteriota</taxon>
    </lineage>
</organism>
<dbReference type="CDD" id="cd14869">
    <property type="entry name" value="uS7_Bacteria"/>
    <property type="match status" value="1"/>
</dbReference>
<dbReference type="FunFam" id="1.10.455.10:FF:000001">
    <property type="entry name" value="30S ribosomal protein S7"/>
    <property type="match status" value="1"/>
</dbReference>
<dbReference type="GO" id="GO:0019843">
    <property type="term" value="F:rRNA binding"/>
    <property type="evidence" value="ECO:0007669"/>
    <property type="project" value="UniProtKB-UniRule"/>
</dbReference>
<evidence type="ECO:0000313" key="10">
    <source>
        <dbReference type="Proteomes" id="UP000034022"/>
    </source>
</evidence>
<comment type="similarity">
    <text evidence="1 6 7">Belongs to the universal ribosomal protein uS7 family.</text>
</comment>
<dbReference type="InterPro" id="IPR036823">
    <property type="entry name" value="Ribosomal_uS7_dom_sf"/>
</dbReference>
<keyword evidence="4 6" id="KW-0689">Ribosomal protein</keyword>
<comment type="function">
    <text evidence="6">One of the primary rRNA binding proteins, it binds directly to 16S rRNA where it nucleates assembly of the head domain of the 30S subunit. Is located at the subunit interface close to the decoding center, probably blocks exit of the E-site tRNA.</text>
</comment>
<evidence type="ECO:0000259" key="8">
    <source>
        <dbReference type="Pfam" id="PF00177"/>
    </source>
</evidence>
<name>A0A0G0JR18_9BACT</name>
<evidence type="ECO:0000256" key="7">
    <source>
        <dbReference type="RuleBase" id="RU003619"/>
    </source>
</evidence>
<dbReference type="InterPro" id="IPR000235">
    <property type="entry name" value="Ribosomal_uS7"/>
</dbReference>